<dbReference type="Proteomes" id="UP001061302">
    <property type="component" value="Chromosome"/>
</dbReference>
<feature type="domain" description="Aminotransferase class V" evidence="5">
    <location>
        <begin position="80"/>
        <end position="317"/>
    </location>
</feature>
<proteinExistence type="predicted"/>
<evidence type="ECO:0000259" key="5">
    <source>
        <dbReference type="Pfam" id="PF00266"/>
    </source>
</evidence>
<dbReference type="PANTHER" id="PTHR42778:SF1">
    <property type="entry name" value="2-AMINOETHYLPHOSPHONATE--PYRUVATE TRANSAMINASE"/>
    <property type="match status" value="1"/>
</dbReference>
<reference evidence="6" key="1">
    <citation type="submission" date="2022-10" db="EMBL/GenBank/DDBJ databases">
        <title>Chitiniphilus purpureus sp. nov., a novel chitin-degrading bacterium isolated from crawfish pond sediment.</title>
        <authorList>
            <person name="Li K."/>
        </authorList>
    </citation>
    <scope>NUCLEOTIDE SEQUENCE</scope>
    <source>
        <strain evidence="6">CD1</strain>
    </source>
</reference>
<evidence type="ECO:0000256" key="3">
    <source>
        <dbReference type="ARBA" id="ARBA00022679"/>
    </source>
</evidence>
<evidence type="ECO:0000256" key="2">
    <source>
        <dbReference type="ARBA" id="ARBA00022576"/>
    </source>
</evidence>
<evidence type="ECO:0000313" key="6">
    <source>
        <dbReference type="EMBL" id="UXY15806.1"/>
    </source>
</evidence>
<dbReference type="GO" id="GO:0008483">
    <property type="term" value="F:transaminase activity"/>
    <property type="evidence" value="ECO:0007669"/>
    <property type="project" value="UniProtKB-KW"/>
</dbReference>
<organism evidence="6 7">
    <name type="scientific">Chitiniphilus purpureus</name>
    <dbReference type="NCBI Taxonomy" id="2981137"/>
    <lineage>
        <taxon>Bacteria</taxon>
        <taxon>Pseudomonadati</taxon>
        <taxon>Pseudomonadota</taxon>
        <taxon>Betaproteobacteria</taxon>
        <taxon>Neisseriales</taxon>
        <taxon>Chitinibacteraceae</taxon>
        <taxon>Chitiniphilus</taxon>
    </lineage>
</organism>
<dbReference type="Pfam" id="PF00266">
    <property type="entry name" value="Aminotran_5"/>
    <property type="match status" value="1"/>
</dbReference>
<dbReference type="PANTHER" id="PTHR42778">
    <property type="entry name" value="2-AMINOETHYLPHOSPHONATE--PYRUVATE TRANSAMINASE"/>
    <property type="match status" value="1"/>
</dbReference>
<dbReference type="InterPro" id="IPR015424">
    <property type="entry name" value="PyrdxlP-dep_Trfase"/>
</dbReference>
<dbReference type="RefSeq" id="WP_263125241.1">
    <property type="nucleotide sequence ID" value="NZ_CP106753.1"/>
</dbReference>
<keyword evidence="2 6" id="KW-0032">Aminotransferase</keyword>
<sequence>MLNPGPTNVNESVRRAMLAPDMCHRDSEFADTLKRVCQKLIRVANGADRYDVVPFVASGTGVNEAMMSIVRGRMLALVAGRYSERLYLIAQRLRVDVIRLDFDPYQGIDVSRVAEVLAADSSISHFCLVHHETTTGVMAPLTALGELAALHNVQMFVDGVSSIGGHDFDLCRDNVAAATLSANKCLESLPGISFLYAKKTLLAESKGRSCSFYFDVYEQWQRCSSTGRPPFTAAIPLFFAAEVALDRLLVETVLGRARRYRGLKRYLEQGLQGLGYRLVPLPEGQSSNILTLAYLPVGCEYERLHSLLAQQGITIYTDEATLRKGIIFFATLGDMHEKDVDRFLVALSECTAASLQGQSAF</sequence>
<dbReference type="PIRSF" id="PIRSF000524">
    <property type="entry name" value="SPT"/>
    <property type="match status" value="1"/>
</dbReference>
<evidence type="ECO:0000313" key="7">
    <source>
        <dbReference type="Proteomes" id="UP001061302"/>
    </source>
</evidence>
<dbReference type="EMBL" id="CP106753">
    <property type="protein sequence ID" value="UXY15806.1"/>
    <property type="molecule type" value="Genomic_DNA"/>
</dbReference>
<comment type="cofactor">
    <cofactor evidence="1">
        <name>pyridoxal 5'-phosphate</name>
        <dbReference type="ChEBI" id="CHEBI:597326"/>
    </cofactor>
</comment>
<dbReference type="Gene3D" id="3.90.1150.10">
    <property type="entry name" value="Aspartate Aminotransferase, domain 1"/>
    <property type="match status" value="1"/>
</dbReference>
<name>A0ABY6DQP9_9NEIS</name>
<dbReference type="InterPro" id="IPR000192">
    <property type="entry name" value="Aminotrans_V_dom"/>
</dbReference>
<accession>A0ABY6DQP9</accession>
<dbReference type="Gene3D" id="3.40.640.10">
    <property type="entry name" value="Type I PLP-dependent aspartate aminotransferase-like (Major domain)"/>
    <property type="match status" value="1"/>
</dbReference>
<keyword evidence="4" id="KW-0663">Pyridoxal phosphate</keyword>
<dbReference type="SUPFAM" id="SSF53383">
    <property type="entry name" value="PLP-dependent transferases"/>
    <property type="match status" value="1"/>
</dbReference>
<evidence type="ECO:0000256" key="4">
    <source>
        <dbReference type="ARBA" id="ARBA00022898"/>
    </source>
</evidence>
<dbReference type="InterPro" id="IPR015421">
    <property type="entry name" value="PyrdxlP-dep_Trfase_major"/>
</dbReference>
<dbReference type="InterPro" id="IPR024169">
    <property type="entry name" value="SP_NH2Trfase/AEP_transaminase"/>
</dbReference>
<evidence type="ECO:0000256" key="1">
    <source>
        <dbReference type="ARBA" id="ARBA00001933"/>
    </source>
</evidence>
<keyword evidence="3" id="KW-0808">Transferase</keyword>
<keyword evidence="7" id="KW-1185">Reference proteome</keyword>
<protein>
    <submittedName>
        <fullName evidence="6">Aminotransferase class V-fold PLP-dependent enzyme</fullName>
    </submittedName>
</protein>
<dbReference type="InterPro" id="IPR015422">
    <property type="entry name" value="PyrdxlP-dep_Trfase_small"/>
</dbReference>
<gene>
    <name evidence="6" type="ORF">N8I74_01965</name>
</gene>